<evidence type="ECO:0000313" key="9">
    <source>
        <dbReference type="EMBL" id="OGX85803.1"/>
    </source>
</evidence>
<name>A0A1G1T4L8_9BACT</name>
<evidence type="ECO:0000256" key="6">
    <source>
        <dbReference type="SAM" id="SignalP"/>
    </source>
</evidence>
<feature type="active site" description="Charge relay system" evidence="5">
    <location>
        <position position="414"/>
    </location>
</feature>
<feature type="active site" description="Charge relay system" evidence="5">
    <location>
        <position position="244"/>
    </location>
</feature>
<dbReference type="CDD" id="cd07473">
    <property type="entry name" value="Peptidases_S8_Subtilisin_like"/>
    <property type="match status" value="1"/>
</dbReference>
<protein>
    <submittedName>
        <fullName evidence="9">Peptidase S8</fullName>
    </submittedName>
</protein>
<dbReference type="InterPro" id="IPR022398">
    <property type="entry name" value="Peptidase_S8_His-AS"/>
</dbReference>
<dbReference type="AlphaFoldDB" id="A0A1G1T4L8"/>
<reference evidence="9 10" key="1">
    <citation type="submission" date="2016-08" db="EMBL/GenBank/DDBJ databases">
        <title>Hymenobacter coccineus sp. nov., Hymenobacter lapidarius sp. nov. and Hymenobacter glacialis sp. nov., isolated from Antarctic soil.</title>
        <authorList>
            <person name="Sedlacek I."/>
            <person name="Kralova S."/>
            <person name="Kyrova K."/>
            <person name="Maslanova I."/>
            <person name="Stankova E."/>
            <person name="Vrbovska V."/>
            <person name="Nemec M."/>
            <person name="Bartak M."/>
            <person name="Svec P."/>
            <person name="Busse H.-J."/>
            <person name="Pantucek R."/>
        </authorList>
    </citation>
    <scope>NUCLEOTIDE SEQUENCE [LARGE SCALE GENOMIC DNA]</scope>
    <source>
        <strain evidence="9 10">CCM 8643</strain>
    </source>
</reference>
<keyword evidence="4 5" id="KW-0720">Serine protease</keyword>
<keyword evidence="3 5" id="KW-0378">Hydrolase</keyword>
<dbReference type="GO" id="GO:0004252">
    <property type="term" value="F:serine-type endopeptidase activity"/>
    <property type="evidence" value="ECO:0007669"/>
    <property type="project" value="UniProtKB-UniRule"/>
</dbReference>
<dbReference type="PANTHER" id="PTHR43806">
    <property type="entry name" value="PEPTIDASE S8"/>
    <property type="match status" value="1"/>
</dbReference>
<keyword evidence="6" id="KW-0732">Signal</keyword>
<evidence type="ECO:0000256" key="1">
    <source>
        <dbReference type="ARBA" id="ARBA00011073"/>
    </source>
</evidence>
<keyword evidence="10" id="KW-1185">Reference proteome</keyword>
<proteinExistence type="inferred from homology"/>
<evidence type="ECO:0000259" key="8">
    <source>
        <dbReference type="Pfam" id="PF22148"/>
    </source>
</evidence>
<dbReference type="Gene3D" id="3.40.50.200">
    <property type="entry name" value="Peptidase S8/S53 domain"/>
    <property type="match status" value="1"/>
</dbReference>
<feature type="active site" description="Charge relay system" evidence="5">
    <location>
        <position position="184"/>
    </location>
</feature>
<dbReference type="InterPro" id="IPR036852">
    <property type="entry name" value="Peptidase_S8/S53_dom_sf"/>
</dbReference>
<dbReference type="InterPro" id="IPR023828">
    <property type="entry name" value="Peptidase_S8_Ser-AS"/>
</dbReference>
<evidence type="ECO:0000256" key="4">
    <source>
        <dbReference type="ARBA" id="ARBA00022825"/>
    </source>
</evidence>
<evidence type="ECO:0000313" key="10">
    <source>
        <dbReference type="Proteomes" id="UP000176294"/>
    </source>
</evidence>
<dbReference type="Pfam" id="PF00082">
    <property type="entry name" value="Peptidase_S8"/>
    <property type="match status" value="1"/>
</dbReference>
<evidence type="ECO:0000256" key="2">
    <source>
        <dbReference type="ARBA" id="ARBA00022670"/>
    </source>
</evidence>
<dbReference type="InterPro" id="IPR000209">
    <property type="entry name" value="Peptidase_S8/S53_dom"/>
</dbReference>
<dbReference type="EMBL" id="MDZB01000103">
    <property type="protein sequence ID" value="OGX85803.1"/>
    <property type="molecule type" value="Genomic_DNA"/>
</dbReference>
<dbReference type="Proteomes" id="UP000176294">
    <property type="component" value="Unassembled WGS sequence"/>
</dbReference>
<dbReference type="InterPro" id="IPR034204">
    <property type="entry name" value="PfSUB1-like_cat_dom"/>
</dbReference>
<sequence length="468" mass="47986">MNYLALTGKPLMAAALFSAFALSSCEKSVEAPEPTTNAVSSDASQYGQPGVNYIANEVLVKFKAGTSATARDAALSRVNGQVAETILTKAMQRAGEKEAVLVVRTPLAAAEAIGRLKGEEVEYVEPNYIYTHQAVSTDPKYTDGSLWGMYSATSSPANQFGSGAANAWAAGHTGSASVVMGVIDEGIQFTHPDLDGQVWTNPFDKADGIDNDGNGYVDDIHGWDFDGNNNTVYDGGSSGGTDDHGTHVAGTIGAKANNGQGVVGMNWSTTIISCKFLGRRGGSLSNAIKAVDYLNDLKARHGMNIVASNNSWGGGAFSQALKDAIDRANTANILFIAAAGNGGSDGVGDDNDATPSYPSSYTSANVIAVAAITKLGDKSSFSNFGATSVDIGAPGSAIWSSTAFSIYESYNGTSMATPHVTGAAGLYAAQNPGASAATIKAAILNSATPTASMTGKCVTNGRLNVSGF</sequence>
<evidence type="ECO:0000256" key="5">
    <source>
        <dbReference type="PROSITE-ProRule" id="PRU01240"/>
    </source>
</evidence>
<feature type="signal peptide" evidence="6">
    <location>
        <begin position="1"/>
        <end position="21"/>
    </location>
</feature>
<comment type="similarity">
    <text evidence="1 5">Belongs to the peptidase S8 family.</text>
</comment>
<keyword evidence="2 5" id="KW-0645">Protease</keyword>
<feature type="domain" description="Peptidase S8/S53" evidence="7">
    <location>
        <begin position="177"/>
        <end position="450"/>
    </location>
</feature>
<evidence type="ECO:0000259" key="7">
    <source>
        <dbReference type="Pfam" id="PF00082"/>
    </source>
</evidence>
<dbReference type="PROSITE" id="PS00137">
    <property type="entry name" value="SUBTILASE_HIS"/>
    <property type="match status" value="1"/>
</dbReference>
<dbReference type="InterPro" id="IPR054399">
    <property type="entry name" value="Fervidolysin-like_N_prodom"/>
</dbReference>
<dbReference type="PANTHER" id="PTHR43806:SF11">
    <property type="entry name" value="CEREVISIN-RELATED"/>
    <property type="match status" value="1"/>
</dbReference>
<dbReference type="PROSITE" id="PS00138">
    <property type="entry name" value="SUBTILASE_SER"/>
    <property type="match status" value="1"/>
</dbReference>
<dbReference type="Pfam" id="PF22148">
    <property type="entry name" value="Fervidolysin_NPro-like"/>
    <property type="match status" value="1"/>
</dbReference>
<comment type="caution">
    <text evidence="9">The sequence shown here is derived from an EMBL/GenBank/DDBJ whole genome shotgun (WGS) entry which is preliminary data.</text>
</comment>
<dbReference type="STRING" id="1908237.BEN47_14430"/>
<dbReference type="InterPro" id="IPR050131">
    <property type="entry name" value="Peptidase_S8_subtilisin-like"/>
</dbReference>
<dbReference type="InterPro" id="IPR015500">
    <property type="entry name" value="Peptidase_S8_subtilisin-rel"/>
</dbReference>
<dbReference type="SUPFAM" id="SSF52743">
    <property type="entry name" value="Subtilisin-like"/>
    <property type="match status" value="1"/>
</dbReference>
<organism evidence="9 10">
    <name type="scientific">Hymenobacter lapidarius</name>
    <dbReference type="NCBI Taxonomy" id="1908237"/>
    <lineage>
        <taxon>Bacteria</taxon>
        <taxon>Pseudomonadati</taxon>
        <taxon>Bacteroidota</taxon>
        <taxon>Cytophagia</taxon>
        <taxon>Cytophagales</taxon>
        <taxon>Hymenobacteraceae</taxon>
        <taxon>Hymenobacter</taxon>
    </lineage>
</organism>
<gene>
    <name evidence="9" type="ORF">BEN47_14430</name>
</gene>
<accession>A0A1G1T4L8</accession>
<feature type="domain" description="Fervidolysin-like N-terminal prodomain" evidence="8">
    <location>
        <begin position="47"/>
        <end position="127"/>
    </location>
</feature>
<dbReference type="PROSITE" id="PS51892">
    <property type="entry name" value="SUBTILASE"/>
    <property type="match status" value="1"/>
</dbReference>
<dbReference type="GO" id="GO:0006508">
    <property type="term" value="P:proteolysis"/>
    <property type="evidence" value="ECO:0007669"/>
    <property type="project" value="UniProtKB-KW"/>
</dbReference>
<dbReference type="PRINTS" id="PR00723">
    <property type="entry name" value="SUBTILISIN"/>
</dbReference>
<evidence type="ECO:0000256" key="3">
    <source>
        <dbReference type="ARBA" id="ARBA00022801"/>
    </source>
</evidence>
<feature type="chain" id="PRO_5009578958" evidence="6">
    <location>
        <begin position="22"/>
        <end position="468"/>
    </location>
</feature>
<dbReference type="RefSeq" id="WP_070728216.1">
    <property type="nucleotide sequence ID" value="NZ_MDZB01000103.1"/>
</dbReference>